<dbReference type="EMBL" id="GBRH01225181">
    <property type="protein sequence ID" value="JAD72714.1"/>
    <property type="molecule type" value="Transcribed_RNA"/>
</dbReference>
<protein>
    <submittedName>
        <fullName evidence="1">Uncharacterized protein</fullName>
    </submittedName>
</protein>
<name>A0A0A9C8V4_ARUDO</name>
<reference evidence="1" key="1">
    <citation type="submission" date="2014-09" db="EMBL/GenBank/DDBJ databases">
        <authorList>
            <person name="Magalhaes I.L.F."/>
            <person name="Oliveira U."/>
            <person name="Santos F.R."/>
            <person name="Vidigal T.H.D.A."/>
            <person name="Brescovit A.D."/>
            <person name="Santos A.J."/>
        </authorList>
    </citation>
    <scope>NUCLEOTIDE SEQUENCE</scope>
    <source>
        <tissue evidence="1">Shoot tissue taken approximately 20 cm above the soil surface</tissue>
    </source>
</reference>
<accession>A0A0A9C8V4</accession>
<dbReference type="AlphaFoldDB" id="A0A0A9C8V4"/>
<proteinExistence type="predicted"/>
<sequence>MLGFCPTETKAWHWKQFCSPSRRHKALASVVFPEPAIPTMEMTLSPV</sequence>
<organism evidence="1">
    <name type="scientific">Arundo donax</name>
    <name type="common">Giant reed</name>
    <name type="synonym">Donax arundinaceus</name>
    <dbReference type="NCBI Taxonomy" id="35708"/>
    <lineage>
        <taxon>Eukaryota</taxon>
        <taxon>Viridiplantae</taxon>
        <taxon>Streptophyta</taxon>
        <taxon>Embryophyta</taxon>
        <taxon>Tracheophyta</taxon>
        <taxon>Spermatophyta</taxon>
        <taxon>Magnoliopsida</taxon>
        <taxon>Liliopsida</taxon>
        <taxon>Poales</taxon>
        <taxon>Poaceae</taxon>
        <taxon>PACMAD clade</taxon>
        <taxon>Arundinoideae</taxon>
        <taxon>Arundineae</taxon>
        <taxon>Arundo</taxon>
    </lineage>
</organism>
<reference evidence="1" key="2">
    <citation type="journal article" date="2015" name="Data Brief">
        <title>Shoot transcriptome of the giant reed, Arundo donax.</title>
        <authorList>
            <person name="Barrero R.A."/>
            <person name="Guerrero F.D."/>
            <person name="Moolhuijzen P."/>
            <person name="Goolsby J.A."/>
            <person name="Tidwell J."/>
            <person name="Bellgard S.E."/>
            <person name="Bellgard M.I."/>
        </authorList>
    </citation>
    <scope>NUCLEOTIDE SEQUENCE</scope>
    <source>
        <tissue evidence="1">Shoot tissue taken approximately 20 cm above the soil surface</tissue>
    </source>
</reference>
<evidence type="ECO:0000313" key="1">
    <source>
        <dbReference type="EMBL" id="JAD72714.1"/>
    </source>
</evidence>